<evidence type="ECO:0000313" key="1">
    <source>
        <dbReference type="EMBL" id="WHZ59086.1"/>
    </source>
</evidence>
<gene>
    <name evidence="1" type="ORF">QLQ22_07075</name>
</gene>
<accession>A0ACD4RFB1</accession>
<dbReference type="EMBL" id="CP126116">
    <property type="protein sequence ID" value="WHZ59086.1"/>
    <property type="molecule type" value="Genomic_DNA"/>
</dbReference>
<protein>
    <submittedName>
        <fullName evidence="1">Uncharacterized protein</fullName>
    </submittedName>
</protein>
<organism evidence="1 2">
    <name type="scientific">Metabacillus hrfriensis</name>
    <dbReference type="NCBI Taxonomy" id="3048891"/>
    <lineage>
        <taxon>Bacteria</taxon>
        <taxon>Bacillati</taxon>
        <taxon>Bacillota</taxon>
        <taxon>Bacilli</taxon>
        <taxon>Bacillales</taxon>
        <taxon>Bacillaceae</taxon>
        <taxon>Metabacillus</taxon>
    </lineage>
</organism>
<sequence length="154" mass="18583">MIGLLASIFLFLIIAFRTNRNITGNQIVHIWLFTIAFQCTFDVFVEIKYDGYWYFDKEIEWIDLLPHLFIIPPVNMMFLNWYPFKRSMYLKGLYIFLWVIGILIYESLTLLPQPFGYFNYGWWKLSYAAVLDPFLFIFLLLFYKFICKLEKASS</sequence>
<dbReference type="Proteomes" id="UP001226091">
    <property type="component" value="Chromosome"/>
</dbReference>
<keyword evidence="2" id="KW-1185">Reference proteome</keyword>
<reference evidence="2" key="1">
    <citation type="journal article" date="2025" name="Aquaculture">
        <title>Assessment of the bioflocculant production and safety properties of Metabacillus hrfriensis sp. nov. based on phenotypic and whole-genome sequencing analysis.</title>
        <authorList>
            <person name="Zhang R."/>
            <person name="Zhao Z."/>
            <person name="Luo L."/>
            <person name="Wang S."/>
            <person name="Guo K."/>
            <person name="Xu W."/>
        </authorList>
    </citation>
    <scope>NUCLEOTIDE SEQUENCE [LARGE SCALE GENOMIC DNA]</scope>
    <source>
        <strain evidence="2">CT-WN-B3</strain>
    </source>
</reference>
<evidence type="ECO:0000313" key="2">
    <source>
        <dbReference type="Proteomes" id="UP001226091"/>
    </source>
</evidence>
<name>A0ACD4RFB1_9BACI</name>
<proteinExistence type="predicted"/>